<sequence>MLRRDYPPPDYESNKRKGVVITDLEDGTVLEPLNTSLLDGATNKCDIRSNIEQDVNIATKDETKRVQDQTTYDVMTRVEPQVDQTNVTTRVQDEHASPGKYHKNIDFNWDEPIFNESNEGDYNADKPLFDPSDHIDFNWEELVLGTVGKDQATEQPVHQATEHIECNWDEQAVDNVYYKYNLSNELESLNSDKDADEPR</sequence>
<dbReference type="AlphaFoldDB" id="A0ABD1SBY9"/>
<gene>
    <name evidence="1" type="ORF">Adt_23811</name>
</gene>
<reference evidence="2" key="1">
    <citation type="submission" date="2024-07" db="EMBL/GenBank/DDBJ databases">
        <title>Two chromosome-level genome assemblies of Korean endemic species Abeliophyllum distichum and Forsythia ovata (Oleaceae).</title>
        <authorList>
            <person name="Jang H."/>
        </authorList>
    </citation>
    <scope>NUCLEOTIDE SEQUENCE [LARGE SCALE GENOMIC DNA]</scope>
</reference>
<accession>A0ABD1SBY9</accession>
<keyword evidence="2" id="KW-1185">Reference proteome</keyword>
<dbReference type="EMBL" id="JBFOLK010000007">
    <property type="protein sequence ID" value="KAL2498261.1"/>
    <property type="molecule type" value="Genomic_DNA"/>
</dbReference>
<dbReference type="Proteomes" id="UP001604336">
    <property type="component" value="Unassembled WGS sequence"/>
</dbReference>
<evidence type="ECO:0000313" key="2">
    <source>
        <dbReference type="Proteomes" id="UP001604336"/>
    </source>
</evidence>
<name>A0ABD1SBY9_9LAMI</name>
<organism evidence="1 2">
    <name type="scientific">Abeliophyllum distichum</name>
    <dbReference type="NCBI Taxonomy" id="126358"/>
    <lineage>
        <taxon>Eukaryota</taxon>
        <taxon>Viridiplantae</taxon>
        <taxon>Streptophyta</taxon>
        <taxon>Embryophyta</taxon>
        <taxon>Tracheophyta</taxon>
        <taxon>Spermatophyta</taxon>
        <taxon>Magnoliopsida</taxon>
        <taxon>eudicotyledons</taxon>
        <taxon>Gunneridae</taxon>
        <taxon>Pentapetalae</taxon>
        <taxon>asterids</taxon>
        <taxon>lamiids</taxon>
        <taxon>Lamiales</taxon>
        <taxon>Oleaceae</taxon>
        <taxon>Forsythieae</taxon>
        <taxon>Abeliophyllum</taxon>
    </lineage>
</organism>
<evidence type="ECO:0000313" key="1">
    <source>
        <dbReference type="EMBL" id="KAL2498261.1"/>
    </source>
</evidence>
<proteinExistence type="predicted"/>
<protein>
    <submittedName>
        <fullName evidence="1">Uncharacterized protein</fullName>
    </submittedName>
</protein>
<comment type="caution">
    <text evidence="1">The sequence shown here is derived from an EMBL/GenBank/DDBJ whole genome shotgun (WGS) entry which is preliminary data.</text>
</comment>